<name>A0A6J6GXY7_9ZZZZ</name>
<protein>
    <submittedName>
        <fullName evidence="1">Unannotated protein</fullName>
    </submittedName>
</protein>
<dbReference type="PRINTS" id="PR00081">
    <property type="entry name" value="GDHRDH"/>
</dbReference>
<sequence length="343" mass="37358">MDSVWSFWVPNVMAGCHSMNKLISNVLDALIVPGFSRIGYISRSRLNNWEDVSTFDLAGKVIVITGPTSGLGAECVRTLAPTGAQLVLVARNAEKCAAIIDSVASLCTGPQPVCVVAEMGDLASVQNAGQSIAAQFPQVHALVHNAGALLNTRELSPQRTEQTIASHVLGPHLLTTLLLQQLHAAQGRVITVSSGGMYSAELPMIGPGRTLEMREDAYNGSKQYAIAKRAQVTLNEMWAEKERSIHFDAMHPGWADTPGVQESIPKFRQITKPILRSLKQGSDTISWLAAVQPIPGASGSFWSDREIRSIHKIPTTKRSDTRDARTNLWNWCNQMIAPYLDKP</sequence>
<dbReference type="Pfam" id="PF00106">
    <property type="entry name" value="adh_short"/>
    <property type="match status" value="1"/>
</dbReference>
<dbReference type="PANTHER" id="PTHR44656:SF7">
    <property type="entry name" value="DEHYDROGENASE_REDUCTASE SDR FAMILY MEMBER 12"/>
    <property type="match status" value="1"/>
</dbReference>
<dbReference type="SUPFAM" id="SSF51735">
    <property type="entry name" value="NAD(P)-binding Rossmann-fold domains"/>
    <property type="match status" value="1"/>
</dbReference>
<dbReference type="InterPro" id="IPR002347">
    <property type="entry name" value="SDR_fam"/>
</dbReference>
<dbReference type="PANTHER" id="PTHR44656">
    <property type="entry name" value="DEHYDROGENASE/REDUCTASE SDR FAMILY MEMBER 12"/>
    <property type="match status" value="1"/>
</dbReference>
<evidence type="ECO:0000313" key="1">
    <source>
        <dbReference type="EMBL" id="CAB4601448.1"/>
    </source>
</evidence>
<dbReference type="InterPro" id="IPR052992">
    <property type="entry name" value="SDR_member_12"/>
</dbReference>
<dbReference type="EMBL" id="CAEZUL010000076">
    <property type="protein sequence ID" value="CAB4601448.1"/>
    <property type="molecule type" value="Genomic_DNA"/>
</dbReference>
<proteinExistence type="predicted"/>
<accession>A0A6J6GXY7</accession>
<reference evidence="1" key="1">
    <citation type="submission" date="2020-05" db="EMBL/GenBank/DDBJ databases">
        <authorList>
            <person name="Chiriac C."/>
            <person name="Salcher M."/>
            <person name="Ghai R."/>
            <person name="Kavagutti S V."/>
        </authorList>
    </citation>
    <scope>NUCLEOTIDE SEQUENCE</scope>
</reference>
<gene>
    <name evidence="1" type="ORF">UFOPK1808_00795</name>
</gene>
<organism evidence="1">
    <name type="scientific">freshwater metagenome</name>
    <dbReference type="NCBI Taxonomy" id="449393"/>
    <lineage>
        <taxon>unclassified sequences</taxon>
        <taxon>metagenomes</taxon>
        <taxon>ecological metagenomes</taxon>
    </lineage>
</organism>
<dbReference type="Gene3D" id="3.40.50.720">
    <property type="entry name" value="NAD(P)-binding Rossmann-like Domain"/>
    <property type="match status" value="1"/>
</dbReference>
<dbReference type="InterPro" id="IPR036291">
    <property type="entry name" value="NAD(P)-bd_dom_sf"/>
</dbReference>
<dbReference type="AlphaFoldDB" id="A0A6J6GXY7"/>